<evidence type="ECO:0000313" key="2">
    <source>
        <dbReference type="EMBL" id="GMJ12072.1"/>
    </source>
</evidence>
<dbReference type="Proteomes" id="UP001165190">
    <property type="component" value="Unassembled WGS sequence"/>
</dbReference>
<proteinExistence type="inferred from homology"/>
<dbReference type="GO" id="GO:0020037">
    <property type="term" value="F:heme binding"/>
    <property type="evidence" value="ECO:0007669"/>
    <property type="project" value="InterPro"/>
</dbReference>
<protein>
    <recommendedName>
        <fullName evidence="4">Cytochrome P450</fullName>
    </recommendedName>
</protein>
<dbReference type="GO" id="GO:0016705">
    <property type="term" value="F:oxidoreductase activity, acting on paired donors, with incorporation or reduction of molecular oxygen"/>
    <property type="evidence" value="ECO:0007669"/>
    <property type="project" value="InterPro"/>
</dbReference>
<evidence type="ECO:0000256" key="1">
    <source>
        <dbReference type="RuleBase" id="RU000461"/>
    </source>
</evidence>
<name>A0A9W7MT83_HIBTR</name>
<dbReference type="SUPFAM" id="SSF48264">
    <property type="entry name" value="Cytochrome P450"/>
    <property type="match status" value="1"/>
</dbReference>
<dbReference type="OrthoDB" id="2789670at2759"/>
<keyword evidence="1" id="KW-0479">Metal-binding</keyword>
<dbReference type="GO" id="GO:0004497">
    <property type="term" value="F:monooxygenase activity"/>
    <property type="evidence" value="ECO:0007669"/>
    <property type="project" value="UniProtKB-KW"/>
</dbReference>
<dbReference type="GO" id="GO:0005506">
    <property type="term" value="F:iron ion binding"/>
    <property type="evidence" value="ECO:0007669"/>
    <property type="project" value="InterPro"/>
</dbReference>
<dbReference type="EMBL" id="BSYR01000061">
    <property type="protein sequence ID" value="GMJ12072.1"/>
    <property type="molecule type" value="Genomic_DNA"/>
</dbReference>
<dbReference type="InterPro" id="IPR017972">
    <property type="entry name" value="Cyt_P450_CS"/>
</dbReference>
<keyword evidence="1" id="KW-0408">Iron</keyword>
<dbReference type="PROSITE" id="PS00086">
    <property type="entry name" value="CYTOCHROME_P450"/>
    <property type="match status" value="1"/>
</dbReference>
<sequence>MEKYQDPLTFNPSRWEQGEINGASKNFMAFGDDIRFCIGADFAKVQMVVFQCFSVIWLPSTGGNRSEAEIRSELRVYSFQMALAYGCSMNVE</sequence>
<evidence type="ECO:0000313" key="3">
    <source>
        <dbReference type="Proteomes" id="UP001165190"/>
    </source>
</evidence>
<dbReference type="AlphaFoldDB" id="A0A9W7MT83"/>
<reference evidence="2" key="1">
    <citation type="submission" date="2023-05" db="EMBL/GenBank/DDBJ databases">
        <title>Genome and transcriptome analyses reveal genes involved in the formation of fine ridges on petal epidermal cells in Hibiscus trionum.</title>
        <authorList>
            <person name="Koshimizu S."/>
            <person name="Masuda S."/>
            <person name="Ishii T."/>
            <person name="Shirasu K."/>
            <person name="Hoshino A."/>
            <person name="Arita M."/>
        </authorList>
    </citation>
    <scope>NUCLEOTIDE SEQUENCE</scope>
    <source>
        <strain evidence="2">Hamamatsu line</strain>
    </source>
</reference>
<keyword evidence="3" id="KW-1185">Reference proteome</keyword>
<organism evidence="2 3">
    <name type="scientific">Hibiscus trionum</name>
    <name type="common">Flower of an hour</name>
    <dbReference type="NCBI Taxonomy" id="183268"/>
    <lineage>
        <taxon>Eukaryota</taxon>
        <taxon>Viridiplantae</taxon>
        <taxon>Streptophyta</taxon>
        <taxon>Embryophyta</taxon>
        <taxon>Tracheophyta</taxon>
        <taxon>Spermatophyta</taxon>
        <taxon>Magnoliopsida</taxon>
        <taxon>eudicotyledons</taxon>
        <taxon>Gunneridae</taxon>
        <taxon>Pentapetalae</taxon>
        <taxon>rosids</taxon>
        <taxon>malvids</taxon>
        <taxon>Malvales</taxon>
        <taxon>Malvaceae</taxon>
        <taxon>Malvoideae</taxon>
        <taxon>Hibiscus</taxon>
    </lineage>
</organism>
<comment type="similarity">
    <text evidence="1">Belongs to the cytochrome P450 family.</text>
</comment>
<gene>
    <name evidence="2" type="ORF">HRI_004876400</name>
</gene>
<comment type="caution">
    <text evidence="2">The sequence shown here is derived from an EMBL/GenBank/DDBJ whole genome shotgun (WGS) entry which is preliminary data.</text>
</comment>
<accession>A0A9W7MT83</accession>
<keyword evidence="1" id="KW-0560">Oxidoreductase</keyword>
<evidence type="ECO:0008006" key="4">
    <source>
        <dbReference type="Google" id="ProtNLM"/>
    </source>
</evidence>
<dbReference type="Gene3D" id="1.10.630.10">
    <property type="entry name" value="Cytochrome P450"/>
    <property type="match status" value="1"/>
</dbReference>
<dbReference type="InterPro" id="IPR001128">
    <property type="entry name" value="Cyt_P450"/>
</dbReference>
<dbReference type="InterPro" id="IPR036396">
    <property type="entry name" value="Cyt_P450_sf"/>
</dbReference>
<keyword evidence="1" id="KW-0503">Monooxygenase</keyword>
<dbReference type="Pfam" id="PF00067">
    <property type="entry name" value="p450"/>
    <property type="match status" value="1"/>
</dbReference>
<keyword evidence="1" id="KW-0349">Heme</keyword>